<dbReference type="PRINTS" id="PR01021">
    <property type="entry name" value="OMPADOMAIN"/>
</dbReference>
<comment type="subcellular location">
    <subcellularLocation>
        <location evidence="1">Cell outer membrane</location>
    </subcellularLocation>
</comment>
<dbReference type="Gene3D" id="3.30.1330.60">
    <property type="entry name" value="OmpA-like domain"/>
    <property type="match status" value="1"/>
</dbReference>
<dbReference type="RefSeq" id="WP_252767963.1">
    <property type="nucleotide sequence ID" value="NZ_JAMXMC010000001.1"/>
</dbReference>
<feature type="domain" description="OmpA-like" evidence="6">
    <location>
        <begin position="165"/>
        <end position="282"/>
    </location>
</feature>
<dbReference type="PANTHER" id="PTHR30329:SF20">
    <property type="entry name" value="EXPORTED PROTEIN"/>
    <property type="match status" value="1"/>
</dbReference>
<dbReference type="Proteomes" id="UP001204851">
    <property type="component" value="Unassembled WGS sequence"/>
</dbReference>
<dbReference type="InterPro" id="IPR006664">
    <property type="entry name" value="OMP_bac"/>
</dbReference>
<dbReference type="InterPro" id="IPR036737">
    <property type="entry name" value="OmpA-like_sf"/>
</dbReference>
<keyword evidence="5" id="KW-0732">Signal</keyword>
<evidence type="ECO:0000256" key="2">
    <source>
        <dbReference type="ARBA" id="ARBA00023136"/>
    </source>
</evidence>
<keyword evidence="2 3" id="KW-0472">Membrane</keyword>
<dbReference type="SUPFAM" id="SSF103088">
    <property type="entry name" value="OmpA-like"/>
    <property type="match status" value="1"/>
</dbReference>
<keyword evidence="8" id="KW-1185">Reference proteome</keyword>
<dbReference type="InterPro" id="IPR025511">
    <property type="entry name" value="DUF4398"/>
</dbReference>
<dbReference type="PROSITE" id="PS51123">
    <property type="entry name" value="OMPA_2"/>
    <property type="match status" value="1"/>
</dbReference>
<dbReference type="CDD" id="cd07185">
    <property type="entry name" value="OmpA_C-like"/>
    <property type="match status" value="1"/>
</dbReference>
<comment type="caution">
    <text evidence="7">The sequence shown here is derived from an EMBL/GenBank/DDBJ whole genome shotgun (WGS) entry which is preliminary data.</text>
</comment>
<dbReference type="PANTHER" id="PTHR30329">
    <property type="entry name" value="STATOR ELEMENT OF FLAGELLAR MOTOR COMPLEX"/>
    <property type="match status" value="1"/>
</dbReference>
<protein>
    <submittedName>
        <fullName evidence="7">OmpA family protein</fullName>
    </submittedName>
</protein>
<feature type="region of interest" description="Disordered" evidence="4">
    <location>
        <begin position="116"/>
        <end position="145"/>
    </location>
</feature>
<evidence type="ECO:0000256" key="3">
    <source>
        <dbReference type="PROSITE-ProRule" id="PRU00473"/>
    </source>
</evidence>
<sequence>MTHFPCFRLSVPGLIASAAIAALSACSSVSPGNAVLEQARSDYRVAQGSPQTRQYAATELSQAGTALTLANEAATRRDEPAQVTHLAYLAKQQTALAQAVARQRAAEQVVATANAQRDQQRLSARTREADASRADAQTARLEVSDSQARNAELEAQLRDMNAKQTERGLVITIGDLLFDTNRAAIKPEGLRGVEKLADFMKRHPERQVLVEGFTDNVGSEAANLRLSRLRAEAVRDALLAQGVGGDHVMARGYGEGHPVASDDSAQGRQLNRRVEIVVSRDASAIAPR</sequence>
<evidence type="ECO:0000259" key="6">
    <source>
        <dbReference type="PROSITE" id="PS51123"/>
    </source>
</evidence>
<reference evidence="7 8" key="1">
    <citation type="submission" date="2022-06" db="EMBL/GenBank/DDBJ databases">
        <title>Ideonella sp. NS12-5 Genome sequencing and assembly.</title>
        <authorList>
            <person name="Jung Y."/>
        </authorList>
    </citation>
    <scope>NUCLEOTIDE SEQUENCE [LARGE SCALE GENOMIC DNA]</scope>
    <source>
        <strain evidence="7 8">NS12-5</strain>
    </source>
</reference>
<accession>A0ABT1BH84</accession>
<dbReference type="EMBL" id="JAMXMC010000001">
    <property type="protein sequence ID" value="MCO5975531.1"/>
    <property type="molecule type" value="Genomic_DNA"/>
</dbReference>
<dbReference type="InterPro" id="IPR006665">
    <property type="entry name" value="OmpA-like"/>
</dbReference>
<feature type="chain" id="PRO_5046152945" evidence="5">
    <location>
        <begin position="22"/>
        <end position="288"/>
    </location>
</feature>
<evidence type="ECO:0000256" key="5">
    <source>
        <dbReference type="SAM" id="SignalP"/>
    </source>
</evidence>
<proteinExistence type="predicted"/>
<evidence type="ECO:0000256" key="4">
    <source>
        <dbReference type="SAM" id="MobiDB-lite"/>
    </source>
</evidence>
<evidence type="ECO:0000256" key="1">
    <source>
        <dbReference type="ARBA" id="ARBA00004442"/>
    </source>
</evidence>
<evidence type="ECO:0000313" key="7">
    <source>
        <dbReference type="EMBL" id="MCO5975531.1"/>
    </source>
</evidence>
<gene>
    <name evidence="7" type="ORF">M0L44_02185</name>
</gene>
<dbReference type="PRINTS" id="PR01023">
    <property type="entry name" value="NAFLGMOTY"/>
</dbReference>
<dbReference type="InterPro" id="IPR050330">
    <property type="entry name" value="Bact_OuterMem_StrucFunc"/>
</dbReference>
<evidence type="ECO:0000313" key="8">
    <source>
        <dbReference type="Proteomes" id="UP001204851"/>
    </source>
</evidence>
<feature type="signal peptide" evidence="5">
    <location>
        <begin position="1"/>
        <end position="21"/>
    </location>
</feature>
<dbReference type="Pfam" id="PF14346">
    <property type="entry name" value="DUF4398"/>
    <property type="match status" value="1"/>
</dbReference>
<name>A0ABT1BH84_9BURK</name>
<dbReference type="Pfam" id="PF00691">
    <property type="entry name" value="OmpA"/>
    <property type="match status" value="1"/>
</dbReference>
<organism evidence="7 8">
    <name type="scientific">Ideonella oryzae</name>
    <dbReference type="NCBI Taxonomy" id="2937441"/>
    <lineage>
        <taxon>Bacteria</taxon>
        <taxon>Pseudomonadati</taxon>
        <taxon>Pseudomonadota</taxon>
        <taxon>Betaproteobacteria</taxon>
        <taxon>Burkholderiales</taxon>
        <taxon>Sphaerotilaceae</taxon>
        <taxon>Ideonella</taxon>
    </lineage>
</organism>